<keyword evidence="3" id="KW-1185">Reference proteome</keyword>
<dbReference type="InterPro" id="IPR001296">
    <property type="entry name" value="Glyco_trans_1"/>
</dbReference>
<dbReference type="STRING" id="458.Lrub_2335"/>
<dbReference type="OrthoDB" id="9764577at2"/>
<reference evidence="2 3" key="1">
    <citation type="submission" date="2015-11" db="EMBL/GenBank/DDBJ databases">
        <title>Genomic analysis of 38 Legionella species identifies large and diverse effector repertoires.</title>
        <authorList>
            <person name="Burstein D."/>
            <person name="Amaro F."/>
            <person name="Zusman T."/>
            <person name="Lifshitz Z."/>
            <person name="Cohen O."/>
            <person name="Gilbert J.A."/>
            <person name="Pupko T."/>
            <person name="Shuman H.A."/>
            <person name="Segal G."/>
        </authorList>
    </citation>
    <scope>NUCLEOTIDE SEQUENCE [LARGE SCALE GENOMIC DNA]</scope>
    <source>
        <strain evidence="2 3">WA-270A-C2</strain>
    </source>
</reference>
<proteinExistence type="predicted"/>
<sequence>MKRVIIDITSLSNLLRKRRLPHGVPRVALAYLKHYFHDMHILFRIRSRSIILSRRHSEQVARLLLAWELGSFLKLIRLIVRGAFSPSGLDPKCHYFVIKLDYKGFKYPRYLAAITQNNLNMLAVVHDLIPLLNPEFCTPAGTLQFKNQLSQLLKHAQGIVTISNATQSHLQGHILKEGALCPPVLSAPLAPGLVNDISPGEPLVTSPYFIVLSTIGPRKNHLLLLRIFQRLLERYGRHTPKLVIIGKRSTRCPSTLALLDKNGPLKDVLVERQASDAELANYLHHARALLFPTFAEGYGLPLVEAFSFGVPVIASDLPVFREIAGNIPDYLDPLDGLGWMQAIEDYTQKNSTRRQAQLARLASFRVPTWPDHFAQVEAFMDELVRTRPESGRRDGLN</sequence>
<dbReference type="CDD" id="cd03809">
    <property type="entry name" value="GT4_MtfB-like"/>
    <property type="match status" value="1"/>
</dbReference>
<dbReference type="PANTHER" id="PTHR46401:SF9">
    <property type="entry name" value="MANNOSYLTRANSFERASE A"/>
    <property type="match status" value="1"/>
</dbReference>
<dbReference type="RefSeq" id="WP_058532326.1">
    <property type="nucleotide sequence ID" value="NZ_CAAAIN010000002.1"/>
</dbReference>
<dbReference type="EMBL" id="LNYT01000022">
    <property type="protein sequence ID" value="KTD45538.1"/>
    <property type="molecule type" value="Genomic_DNA"/>
</dbReference>
<name>A0A0W0XMD5_9GAMM</name>
<evidence type="ECO:0000313" key="3">
    <source>
        <dbReference type="Proteomes" id="UP000054608"/>
    </source>
</evidence>
<dbReference type="PATRIC" id="fig|458.5.peg.2437"/>
<comment type="caution">
    <text evidence="2">The sequence shown here is derived from an EMBL/GenBank/DDBJ whole genome shotgun (WGS) entry which is preliminary data.</text>
</comment>
<feature type="domain" description="Glycosyl transferase family 1" evidence="1">
    <location>
        <begin position="205"/>
        <end position="325"/>
    </location>
</feature>
<dbReference type="AlphaFoldDB" id="A0A0W0XMD5"/>
<protein>
    <submittedName>
        <fullName evidence="2">Putative glycosyl transferase</fullName>
    </submittedName>
</protein>
<keyword evidence="2" id="KW-0808">Transferase</keyword>
<dbReference type="GO" id="GO:0016757">
    <property type="term" value="F:glycosyltransferase activity"/>
    <property type="evidence" value="ECO:0007669"/>
    <property type="project" value="InterPro"/>
</dbReference>
<dbReference type="SUPFAM" id="SSF53756">
    <property type="entry name" value="UDP-Glycosyltransferase/glycogen phosphorylase"/>
    <property type="match status" value="1"/>
</dbReference>
<evidence type="ECO:0000313" key="2">
    <source>
        <dbReference type="EMBL" id="KTD45538.1"/>
    </source>
</evidence>
<dbReference type="Gene3D" id="3.40.50.2000">
    <property type="entry name" value="Glycogen Phosphorylase B"/>
    <property type="match status" value="1"/>
</dbReference>
<gene>
    <name evidence="2" type="ORF">Lrub_2335</name>
</gene>
<accession>A0A0W0XMD5</accession>
<organism evidence="2 3">
    <name type="scientific">Legionella rubrilucens</name>
    <dbReference type="NCBI Taxonomy" id="458"/>
    <lineage>
        <taxon>Bacteria</taxon>
        <taxon>Pseudomonadati</taxon>
        <taxon>Pseudomonadota</taxon>
        <taxon>Gammaproteobacteria</taxon>
        <taxon>Legionellales</taxon>
        <taxon>Legionellaceae</taxon>
        <taxon>Legionella</taxon>
    </lineage>
</organism>
<dbReference type="Proteomes" id="UP000054608">
    <property type="component" value="Unassembled WGS sequence"/>
</dbReference>
<dbReference type="PANTHER" id="PTHR46401">
    <property type="entry name" value="GLYCOSYLTRANSFERASE WBBK-RELATED"/>
    <property type="match status" value="1"/>
</dbReference>
<evidence type="ECO:0000259" key="1">
    <source>
        <dbReference type="Pfam" id="PF00534"/>
    </source>
</evidence>
<dbReference type="Pfam" id="PF00534">
    <property type="entry name" value="Glycos_transf_1"/>
    <property type="match status" value="1"/>
</dbReference>